<dbReference type="SUPFAM" id="SSF88659">
    <property type="entry name" value="Sigma3 and sigma4 domains of RNA polymerase sigma factors"/>
    <property type="match status" value="1"/>
</dbReference>
<name>A0ABP5V4E0_9ACTN</name>
<dbReference type="InterPro" id="IPR013324">
    <property type="entry name" value="RNA_pol_sigma_r3/r4-like"/>
</dbReference>
<dbReference type="Gene3D" id="1.10.1740.10">
    <property type="match status" value="1"/>
</dbReference>
<protein>
    <submittedName>
        <fullName evidence="8">Sigma-70 family RNA polymerase sigma factor</fullName>
    </submittedName>
</protein>
<feature type="domain" description="RNA polymerase sigma-70 region 4" evidence="7">
    <location>
        <begin position="126"/>
        <end position="173"/>
    </location>
</feature>
<sequence length="183" mass="20699">MDGVESGSQQNHQLVDASEVAMSALFREHQHAVTRFVSRYTQTREQCEDIVQETMLRAWRGIDRIDVTAASTRSYLMTIARNVLTDQWRASTSRPTLVHDQIALAAECIDDELGGVLDGWLIDESLHRLSEEHRAVIVLIYYEGRTVSEVAAHLDIAVGTVKSRSYYAVRALRRIFDELGLIP</sequence>
<dbReference type="EMBL" id="BAAARB010000028">
    <property type="protein sequence ID" value="GAA2392477.1"/>
    <property type="molecule type" value="Genomic_DNA"/>
</dbReference>
<dbReference type="CDD" id="cd06171">
    <property type="entry name" value="Sigma70_r4"/>
    <property type="match status" value="1"/>
</dbReference>
<evidence type="ECO:0000256" key="1">
    <source>
        <dbReference type="ARBA" id="ARBA00010641"/>
    </source>
</evidence>
<reference evidence="9" key="1">
    <citation type="journal article" date="2019" name="Int. J. Syst. Evol. Microbiol.">
        <title>The Global Catalogue of Microorganisms (GCM) 10K type strain sequencing project: providing services to taxonomists for standard genome sequencing and annotation.</title>
        <authorList>
            <consortium name="The Broad Institute Genomics Platform"/>
            <consortium name="The Broad Institute Genome Sequencing Center for Infectious Disease"/>
            <person name="Wu L."/>
            <person name="Ma J."/>
        </authorList>
    </citation>
    <scope>NUCLEOTIDE SEQUENCE [LARGE SCALE GENOMIC DNA]</scope>
    <source>
        <strain evidence="9">JCM 16227</strain>
    </source>
</reference>
<dbReference type="InterPro" id="IPR013325">
    <property type="entry name" value="RNA_pol_sigma_r2"/>
</dbReference>
<dbReference type="Proteomes" id="UP001501170">
    <property type="component" value="Unassembled WGS sequence"/>
</dbReference>
<accession>A0ABP5V4E0</accession>
<comment type="caution">
    <text evidence="8">The sequence shown here is derived from an EMBL/GenBank/DDBJ whole genome shotgun (WGS) entry which is preliminary data.</text>
</comment>
<evidence type="ECO:0000256" key="2">
    <source>
        <dbReference type="ARBA" id="ARBA00023015"/>
    </source>
</evidence>
<dbReference type="PANTHER" id="PTHR43133">
    <property type="entry name" value="RNA POLYMERASE ECF-TYPE SIGMA FACTO"/>
    <property type="match status" value="1"/>
</dbReference>
<evidence type="ECO:0000313" key="8">
    <source>
        <dbReference type="EMBL" id="GAA2392477.1"/>
    </source>
</evidence>
<evidence type="ECO:0000313" key="9">
    <source>
        <dbReference type="Proteomes" id="UP001501170"/>
    </source>
</evidence>
<keyword evidence="4" id="KW-0238">DNA-binding</keyword>
<keyword evidence="2" id="KW-0805">Transcription regulation</keyword>
<comment type="similarity">
    <text evidence="1">Belongs to the sigma-70 factor family. ECF subfamily.</text>
</comment>
<dbReference type="NCBIfam" id="TIGR02937">
    <property type="entry name" value="sigma70-ECF"/>
    <property type="match status" value="1"/>
</dbReference>
<evidence type="ECO:0000256" key="3">
    <source>
        <dbReference type="ARBA" id="ARBA00023082"/>
    </source>
</evidence>
<evidence type="ECO:0000256" key="4">
    <source>
        <dbReference type="ARBA" id="ARBA00023125"/>
    </source>
</evidence>
<dbReference type="InterPro" id="IPR014284">
    <property type="entry name" value="RNA_pol_sigma-70_dom"/>
</dbReference>
<evidence type="ECO:0000259" key="6">
    <source>
        <dbReference type="Pfam" id="PF04542"/>
    </source>
</evidence>
<dbReference type="InterPro" id="IPR007630">
    <property type="entry name" value="RNA_pol_sigma70_r4"/>
</dbReference>
<evidence type="ECO:0000259" key="7">
    <source>
        <dbReference type="Pfam" id="PF04545"/>
    </source>
</evidence>
<dbReference type="PANTHER" id="PTHR43133:SF52">
    <property type="entry name" value="ECF RNA POLYMERASE SIGMA FACTOR SIGL"/>
    <property type="match status" value="1"/>
</dbReference>
<dbReference type="Pfam" id="PF04542">
    <property type="entry name" value="Sigma70_r2"/>
    <property type="match status" value="1"/>
</dbReference>
<dbReference type="Gene3D" id="1.10.10.10">
    <property type="entry name" value="Winged helix-like DNA-binding domain superfamily/Winged helix DNA-binding domain"/>
    <property type="match status" value="1"/>
</dbReference>
<evidence type="ECO:0000256" key="5">
    <source>
        <dbReference type="ARBA" id="ARBA00023163"/>
    </source>
</evidence>
<dbReference type="SUPFAM" id="SSF88946">
    <property type="entry name" value="Sigma2 domain of RNA polymerase sigma factors"/>
    <property type="match status" value="1"/>
</dbReference>
<proteinExistence type="inferred from homology"/>
<keyword evidence="3" id="KW-0731">Sigma factor</keyword>
<dbReference type="InterPro" id="IPR007627">
    <property type="entry name" value="RNA_pol_sigma70_r2"/>
</dbReference>
<feature type="domain" description="RNA polymerase sigma-70 region 2" evidence="6">
    <location>
        <begin position="25"/>
        <end position="91"/>
    </location>
</feature>
<keyword evidence="9" id="KW-1185">Reference proteome</keyword>
<keyword evidence="5" id="KW-0804">Transcription</keyword>
<dbReference type="RefSeq" id="WP_006898178.1">
    <property type="nucleotide sequence ID" value="NZ_BAAARB010000028.1"/>
</dbReference>
<dbReference type="InterPro" id="IPR036388">
    <property type="entry name" value="WH-like_DNA-bd_sf"/>
</dbReference>
<organism evidence="8 9">
    <name type="scientific">Gordonia cholesterolivorans</name>
    <dbReference type="NCBI Taxonomy" id="559625"/>
    <lineage>
        <taxon>Bacteria</taxon>
        <taxon>Bacillati</taxon>
        <taxon>Actinomycetota</taxon>
        <taxon>Actinomycetes</taxon>
        <taxon>Mycobacteriales</taxon>
        <taxon>Gordoniaceae</taxon>
        <taxon>Gordonia</taxon>
    </lineage>
</organism>
<dbReference type="Pfam" id="PF04545">
    <property type="entry name" value="Sigma70_r4"/>
    <property type="match status" value="1"/>
</dbReference>
<gene>
    <name evidence="8" type="ORF">GCM10009855_35420</name>
</gene>
<dbReference type="InterPro" id="IPR039425">
    <property type="entry name" value="RNA_pol_sigma-70-like"/>
</dbReference>